<organism evidence="4 5">
    <name type="scientific">Paracoccus aminophilus JCM 7686</name>
    <dbReference type="NCBI Taxonomy" id="1367847"/>
    <lineage>
        <taxon>Bacteria</taxon>
        <taxon>Pseudomonadati</taxon>
        <taxon>Pseudomonadota</taxon>
        <taxon>Alphaproteobacteria</taxon>
        <taxon>Rhodobacterales</taxon>
        <taxon>Paracoccaceae</taxon>
        <taxon>Paracoccus</taxon>
    </lineage>
</organism>
<dbReference type="EMBL" id="CP006650">
    <property type="protein sequence ID" value="AGT09758.1"/>
    <property type="molecule type" value="Genomic_DNA"/>
</dbReference>
<dbReference type="PATRIC" id="fig|1367847.3.peg.2704"/>
<accession>S5YE45</accession>
<dbReference type="Pfam" id="PF01627">
    <property type="entry name" value="Hpt"/>
    <property type="match status" value="1"/>
</dbReference>
<evidence type="ECO:0000256" key="2">
    <source>
        <dbReference type="PROSITE-ProRule" id="PRU00110"/>
    </source>
</evidence>
<evidence type="ECO:0000256" key="1">
    <source>
        <dbReference type="ARBA" id="ARBA00023012"/>
    </source>
</evidence>
<evidence type="ECO:0000259" key="3">
    <source>
        <dbReference type="PROSITE" id="PS50894"/>
    </source>
</evidence>
<name>S5YE45_PARAH</name>
<dbReference type="GO" id="GO:0004672">
    <property type="term" value="F:protein kinase activity"/>
    <property type="evidence" value="ECO:0007669"/>
    <property type="project" value="UniProtKB-ARBA"/>
</dbReference>
<dbReference type="Proteomes" id="UP000015480">
    <property type="component" value="Chromosome"/>
</dbReference>
<dbReference type="eggNOG" id="COG2198">
    <property type="taxonomic scope" value="Bacteria"/>
</dbReference>
<keyword evidence="2" id="KW-0597">Phosphoprotein</keyword>
<protein>
    <submittedName>
        <fullName evidence="4">Hpt protein</fullName>
    </submittedName>
</protein>
<reference evidence="4 5" key="1">
    <citation type="journal article" date="2014" name="BMC Genomics">
        <title>Architecture and functions of a multipartite genome of the methylotrophic bacterium Paracoccus aminophilus JCM 7686, containing primary and secondary chromids.</title>
        <authorList>
            <person name="Dziewit L."/>
            <person name="Czarnecki J."/>
            <person name="Wibberg D."/>
            <person name="Radlinska M."/>
            <person name="Mrozek P."/>
            <person name="Szymczak M."/>
            <person name="Schluter A."/>
            <person name="Puhler A."/>
            <person name="Bartosik D."/>
        </authorList>
    </citation>
    <scope>NUCLEOTIDE SEQUENCE [LARGE SCALE GENOMIC DNA]</scope>
    <source>
        <strain evidence="4">JCM 7686</strain>
    </source>
</reference>
<dbReference type="PROSITE" id="PS50894">
    <property type="entry name" value="HPT"/>
    <property type="match status" value="1"/>
</dbReference>
<dbReference type="AlphaFoldDB" id="S5YE45"/>
<dbReference type="STRING" id="1367847.JCM7686_2702"/>
<feature type="domain" description="HPt" evidence="3">
    <location>
        <begin position="2"/>
        <end position="97"/>
    </location>
</feature>
<dbReference type="InterPro" id="IPR036641">
    <property type="entry name" value="HPT_dom_sf"/>
</dbReference>
<keyword evidence="5" id="KW-1185">Reference proteome</keyword>
<keyword evidence="1" id="KW-0902">Two-component regulatory system</keyword>
<gene>
    <name evidence="4" type="ORF">JCM7686_2702</name>
</gene>
<dbReference type="Gene3D" id="1.20.120.160">
    <property type="entry name" value="HPT domain"/>
    <property type="match status" value="1"/>
</dbReference>
<evidence type="ECO:0000313" key="4">
    <source>
        <dbReference type="EMBL" id="AGT09758.1"/>
    </source>
</evidence>
<proteinExistence type="predicted"/>
<dbReference type="SUPFAM" id="SSF47226">
    <property type="entry name" value="Histidine-containing phosphotransfer domain, HPT domain"/>
    <property type="match status" value="1"/>
</dbReference>
<evidence type="ECO:0000313" key="5">
    <source>
        <dbReference type="Proteomes" id="UP000015480"/>
    </source>
</evidence>
<sequence>MQREVGDDEFRPILELFLDEIETIAFRLAGDDPQRMERDFHFLKGCARNLGFRALAAICDEFEQLVISGRMGEVRLDRVFDIYAQSKQLFMGELARNRASATLSGQRWQDVRSGTQRGSGHA</sequence>
<dbReference type="RefSeq" id="WP_020951396.1">
    <property type="nucleotide sequence ID" value="NC_022041.1"/>
</dbReference>
<dbReference type="GO" id="GO:0000160">
    <property type="term" value="P:phosphorelay signal transduction system"/>
    <property type="evidence" value="ECO:0007669"/>
    <property type="project" value="UniProtKB-KW"/>
</dbReference>
<dbReference type="KEGG" id="pami:JCM7686_2702"/>
<dbReference type="InterPro" id="IPR008207">
    <property type="entry name" value="Sig_transdc_His_kin_Hpt_dom"/>
</dbReference>
<dbReference type="HOGENOM" id="CLU_164741_0_0_5"/>
<feature type="modified residue" description="Phosphohistidine" evidence="2">
    <location>
        <position position="41"/>
    </location>
</feature>